<dbReference type="STRING" id="1051890.A0A3N4M3A7"/>
<comment type="similarity">
    <text evidence="2 13">Belongs to the Tim44 family.</text>
</comment>
<dbReference type="GO" id="GO:0030150">
    <property type="term" value="P:protein import into mitochondrial matrix"/>
    <property type="evidence" value="ECO:0007669"/>
    <property type="project" value="InterPro"/>
</dbReference>
<dbReference type="InterPro" id="IPR017303">
    <property type="entry name" value="Tim44"/>
</dbReference>
<evidence type="ECO:0000256" key="12">
    <source>
        <dbReference type="ARBA" id="ARBA00074309"/>
    </source>
</evidence>
<dbReference type="InterPro" id="IPR032710">
    <property type="entry name" value="NTF2-like_dom_sf"/>
</dbReference>
<protein>
    <recommendedName>
        <fullName evidence="12 13">Mitochondrial import inner membrane translocase subunit TIM44</fullName>
    </recommendedName>
</protein>
<proteinExistence type="inferred from homology"/>
<sequence>MALWQLRFNQTKAGEQGTKERPKKEEESQESNEEGEGKEKESAPPPPPPHGDKSPFAVFYETIQKELKKSQEWQESTRAIADSAQQFTESPAVRKAREAYEASAKASAQAASKGTEKLIKTAKVVGEGAAWTWNTPVVKAGRTVVRKTGEGVAAVTKPVRDTKAYQDATKTVKEVIDDGSSSRYGGFLEKEERRKAKELREKEMLKRAPPPLKLEEDPNAGTNVTLHKDAKWKEQWRDFRDSNKFIQSFFSMKRNMEESENPIIEAGRTIKDRFSGFFAENETALVIKKFKEMDPTFSTEPFLRELREYILPEVLDAYVQGDVETLKQWLSAAQFSVYEALTKQYSTAGLRSAGQVLDIRNVDIVTAKLLEPGDIPIFIIRCSSQEIHVFRDIKTGNLAAGMEDKVQQVTYAIGITRIPEEIANAETGGWRLIELQKSGRDYI</sequence>
<dbReference type="GO" id="GO:0005743">
    <property type="term" value="C:mitochondrial inner membrane"/>
    <property type="evidence" value="ECO:0007669"/>
    <property type="project" value="UniProtKB-SubCell"/>
</dbReference>
<keyword evidence="11 13" id="KW-0472">Membrane</keyword>
<feature type="region of interest" description="Disordered" evidence="14">
    <location>
        <begin position="1"/>
        <end position="57"/>
    </location>
</feature>
<accession>A0A3N4M3A7</accession>
<evidence type="ECO:0000256" key="2">
    <source>
        <dbReference type="ARBA" id="ARBA00009597"/>
    </source>
</evidence>
<keyword evidence="17" id="KW-1185">Reference proteome</keyword>
<dbReference type="EMBL" id="ML121529">
    <property type="protein sequence ID" value="RPB28448.1"/>
    <property type="molecule type" value="Genomic_DNA"/>
</dbReference>
<dbReference type="PANTHER" id="PTHR10721">
    <property type="entry name" value="MITOCHONDRIAL IMPORT INNER MEMBRANE TRANSLOCASE SUBUNIT TIM44"/>
    <property type="match status" value="1"/>
</dbReference>
<dbReference type="GO" id="GO:0005524">
    <property type="term" value="F:ATP binding"/>
    <property type="evidence" value="ECO:0007669"/>
    <property type="project" value="UniProtKB-KW"/>
</dbReference>
<keyword evidence="10 13" id="KW-0496">Mitochondrion</keyword>
<dbReference type="SMART" id="SM00978">
    <property type="entry name" value="Tim44"/>
    <property type="match status" value="1"/>
</dbReference>
<keyword evidence="4" id="KW-0547">Nucleotide-binding</keyword>
<comment type="function">
    <text evidence="13">Essential component of the PAM complex, a complex required for the translocation of transit peptide-containing proteins from the inner membrane into the mitochondrial matrix in an ATP-dependent manner.</text>
</comment>
<keyword evidence="5 13" id="KW-0999">Mitochondrion inner membrane</keyword>
<evidence type="ECO:0000256" key="9">
    <source>
        <dbReference type="ARBA" id="ARBA00023010"/>
    </source>
</evidence>
<evidence type="ECO:0000256" key="6">
    <source>
        <dbReference type="ARBA" id="ARBA00022840"/>
    </source>
</evidence>
<dbReference type="OrthoDB" id="10265990at2759"/>
<evidence type="ECO:0000256" key="14">
    <source>
        <dbReference type="SAM" id="MobiDB-lite"/>
    </source>
</evidence>
<evidence type="ECO:0000256" key="7">
    <source>
        <dbReference type="ARBA" id="ARBA00022927"/>
    </source>
</evidence>
<evidence type="ECO:0000256" key="1">
    <source>
        <dbReference type="ARBA" id="ARBA00004637"/>
    </source>
</evidence>
<organism evidence="16 17">
    <name type="scientific">Terfezia boudieri ATCC MYA-4762</name>
    <dbReference type="NCBI Taxonomy" id="1051890"/>
    <lineage>
        <taxon>Eukaryota</taxon>
        <taxon>Fungi</taxon>
        <taxon>Dikarya</taxon>
        <taxon>Ascomycota</taxon>
        <taxon>Pezizomycotina</taxon>
        <taxon>Pezizomycetes</taxon>
        <taxon>Pezizales</taxon>
        <taxon>Pezizaceae</taxon>
        <taxon>Terfezia</taxon>
    </lineage>
</organism>
<evidence type="ECO:0000313" key="17">
    <source>
        <dbReference type="Proteomes" id="UP000267821"/>
    </source>
</evidence>
<feature type="domain" description="Tim44-like" evidence="15">
    <location>
        <begin position="283"/>
        <end position="437"/>
    </location>
</feature>
<keyword evidence="7 13" id="KW-0653">Protein transport</keyword>
<evidence type="ECO:0000256" key="10">
    <source>
        <dbReference type="ARBA" id="ARBA00023128"/>
    </source>
</evidence>
<dbReference type="InterPro" id="IPR039544">
    <property type="entry name" value="Tim44-like"/>
</dbReference>
<dbReference type="GO" id="GO:0051087">
    <property type="term" value="F:protein-folding chaperone binding"/>
    <property type="evidence" value="ECO:0007669"/>
    <property type="project" value="InterPro"/>
</dbReference>
<dbReference type="InParanoid" id="A0A3N4M3A7"/>
<keyword evidence="8" id="KW-0809">Transit peptide</keyword>
<evidence type="ECO:0000256" key="4">
    <source>
        <dbReference type="ARBA" id="ARBA00022741"/>
    </source>
</evidence>
<reference evidence="16 17" key="1">
    <citation type="journal article" date="2018" name="Nat. Ecol. Evol.">
        <title>Pezizomycetes genomes reveal the molecular basis of ectomycorrhizal truffle lifestyle.</title>
        <authorList>
            <person name="Murat C."/>
            <person name="Payen T."/>
            <person name="Noel B."/>
            <person name="Kuo A."/>
            <person name="Morin E."/>
            <person name="Chen J."/>
            <person name="Kohler A."/>
            <person name="Krizsan K."/>
            <person name="Balestrini R."/>
            <person name="Da Silva C."/>
            <person name="Montanini B."/>
            <person name="Hainaut M."/>
            <person name="Levati E."/>
            <person name="Barry K.W."/>
            <person name="Belfiori B."/>
            <person name="Cichocki N."/>
            <person name="Clum A."/>
            <person name="Dockter R.B."/>
            <person name="Fauchery L."/>
            <person name="Guy J."/>
            <person name="Iotti M."/>
            <person name="Le Tacon F."/>
            <person name="Lindquist E.A."/>
            <person name="Lipzen A."/>
            <person name="Malagnac F."/>
            <person name="Mello A."/>
            <person name="Molinier V."/>
            <person name="Miyauchi S."/>
            <person name="Poulain J."/>
            <person name="Riccioni C."/>
            <person name="Rubini A."/>
            <person name="Sitrit Y."/>
            <person name="Splivallo R."/>
            <person name="Traeger S."/>
            <person name="Wang M."/>
            <person name="Zifcakova L."/>
            <person name="Wipf D."/>
            <person name="Zambonelli A."/>
            <person name="Paolocci F."/>
            <person name="Nowrousian M."/>
            <person name="Ottonello S."/>
            <person name="Baldrian P."/>
            <person name="Spatafora J.W."/>
            <person name="Henrissat B."/>
            <person name="Nagy L.G."/>
            <person name="Aury J.M."/>
            <person name="Wincker P."/>
            <person name="Grigoriev I.V."/>
            <person name="Bonfante P."/>
            <person name="Martin F.M."/>
        </authorList>
    </citation>
    <scope>NUCLEOTIDE SEQUENCE [LARGE SCALE GENOMIC DNA]</scope>
    <source>
        <strain evidence="16 17">ATCC MYA-4762</strain>
    </source>
</reference>
<evidence type="ECO:0000313" key="16">
    <source>
        <dbReference type="EMBL" id="RPB28448.1"/>
    </source>
</evidence>
<dbReference type="Proteomes" id="UP000267821">
    <property type="component" value="Unassembled WGS sequence"/>
</dbReference>
<dbReference type="InterPro" id="IPR007379">
    <property type="entry name" value="Tim44-like_dom"/>
</dbReference>
<dbReference type="AlphaFoldDB" id="A0A3N4M3A7"/>
<dbReference type="FunFam" id="3.10.450.240:FF:000002">
    <property type="entry name" value="Mitochondrial import inner membrane translocase subunit TIM44"/>
    <property type="match status" value="1"/>
</dbReference>
<feature type="compositionally biased region" description="Basic and acidic residues" evidence="14">
    <location>
        <begin position="17"/>
        <end position="26"/>
    </location>
</feature>
<evidence type="ECO:0000256" key="11">
    <source>
        <dbReference type="ARBA" id="ARBA00023136"/>
    </source>
</evidence>
<evidence type="ECO:0000256" key="5">
    <source>
        <dbReference type="ARBA" id="ARBA00022792"/>
    </source>
</evidence>
<evidence type="ECO:0000259" key="15">
    <source>
        <dbReference type="SMART" id="SM00978"/>
    </source>
</evidence>
<evidence type="ECO:0000256" key="8">
    <source>
        <dbReference type="ARBA" id="ARBA00022946"/>
    </source>
</evidence>
<evidence type="ECO:0000256" key="3">
    <source>
        <dbReference type="ARBA" id="ARBA00022448"/>
    </source>
</evidence>
<dbReference type="SUPFAM" id="SSF54427">
    <property type="entry name" value="NTF2-like"/>
    <property type="match status" value="1"/>
</dbReference>
<dbReference type="PIRSF" id="PIRSF037871">
    <property type="entry name" value="TIM44"/>
    <property type="match status" value="1"/>
</dbReference>
<dbReference type="PANTHER" id="PTHR10721:SF1">
    <property type="entry name" value="MITOCHONDRIAL IMPORT INNER MEMBRANE TRANSLOCASE SUBUNIT TIM44"/>
    <property type="match status" value="1"/>
</dbReference>
<keyword evidence="9 13" id="KW-0811">Translocation</keyword>
<keyword evidence="6" id="KW-0067">ATP-binding</keyword>
<dbReference type="Gene3D" id="3.10.450.240">
    <property type="match status" value="1"/>
</dbReference>
<evidence type="ECO:0000256" key="13">
    <source>
        <dbReference type="PIRNR" id="PIRNR037871"/>
    </source>
</evidence>
<dbReference type="FunCoup" id="A0A3N4M3A7">
    <property type="interactions" value="1014"/>
</dbReference>
<gene>
    <name evidence="16" type="ORF">L211DRAFT_865029</name>
</gene>
<dbReference type="Pfam" id="PF04280">
    <property type="entry name" value="Tim44"/>
    <property type="match status" value="1"/>
</dbReference>
<name>A0A3N4M3A7_9PEZI</name>
<comment type="subcellular location">
    <subcellularLocation>
        <location evidence="1">Mitochondrion inner membrane</location>
        <topology evidence="1">Peripheral membrane protein</topology>
    </subcellularLocation>
</comment>
<keyword evidence="3 13" id="KW-0813">Transport</keyword>